<organism evidence="2 3">
    <name type="scientific">Phototrophicus methaneseepsis</name>
    <dbReference type="NCBI Taxonomy" id="2710758"/>
    <lineage>
        <taxon>Bacteria</taxon>
        <taxon>Bacillati</taxon>
        <taxon>Chloroflexota</taxon>
        <taxon>Candidatus Thermofontia</taxon>
        <taxon>Phototrophicales</taxon>
        <taxon>Phototrophicaceae</taxon>
        <taxon>Phototrophicus</taxon>
    </lineage>
</organism>
<name>A0A7S8E582_9CHLR</name>
<protein>
    <submittedName>
        <fullName evidence="2">CRISPR system precrRNA processing endoribonuclease RAMP protein Cas6</fullName>
    </submittedName>
</protein>
<proteinExistence type="predicted"/>
<dbReference type="InterPro" id="IPR019267">
    <property type="entry name" value="CRISPR-assoc_Cas6_C"/>
</dbReference>
<reference evidence="2 3" key="1">
    <citation type="submission" date="2020-02" db="EMBL/GenBank/DDBJ databases">
        <authorList>
            <person name="Zheng R.K."/>
            <person name="Sun C.M."/>
        </authorList>
    </citation>
    <scope>NUCLEOTIDE SEQUENCE [LARGE SCALE GENOMIC DNA]</scope>
    <source>
        <strain evidence="3">rifampicinis</strain>
    </source>
</reference>
<keyword evidence="3" id="KW-1185">Reference proteome</keyword>
<dbReference type="AlphaFoldDB" id="A0A7S8E582"/>
<dbReference type="Gene3D" id="3.30.70.1890">
    <property type="match status" value="1"/>
</dbReference>
<dbReference type="EMBL" id="CP062983">
    <property type="protein sequence ID" value="QPC80539.1"/>
    <property type="molecule type" value="Genomic_DNA"/>
</dbReference>
<dbReference type="InterPro" id="IPR045747">
    <property type="entry name" value="CRISPR-assoc_prot_Cas6_N_sf"/>
</dbReference>
<evidence type="ECO:0000313" key="2">
    <source>
        <dbReference type="EMBL" id="QPC80539.1"/>
    </source>
</evidence>
<dbReference type="KEGG" id="pmet:G4Y79_12520"/>
<accession>A0A7S8E582</accession>
<dbReference type="Pfam" id="PF10040">
    <property type="entry name" value="CRISPR_Cas6"/>
    <property type="match status" value="1"/>
</dbReference>
<dbReference type="Proteomes" id="UP000594468">
    <property type="component" value="Chromosome"/>
</dbReference>
<dbReference type="CDD" id="cd21141">
    <property type="entry name" value="Cas6_III-like"/>
    <property type="match status" value="1"/>
</dbReference>
<feature type="domain" description="CRISPR-associated protein Cas6 C-terminal" evidence="1">
    <location>
        <begin position="134"/>
        <end position="273"/>
    </location>
</feature>
<dbReference type="Gene3D" id="3.30.70.1900">
    <property type="match status" value="1"/>
</dbReference>
<dbReference type="RefSeq" id="WP_195168614.1">
    <property type="nucleotide sequence ID" value="NZ_CP062983.1"/>
</dbReference>
<evidence type="ECO:0000259" key="1">
    <source>
        <dbReference type="Pfam" id="PF10040"/>
    </source>
</evidence>
<evidence type="ECO:0000313" key="3">
    <source>
        <dbReference type="Proteomes" id="UP000594468"/>
    </source>
</evidence>
<gene>
    <name evidence="2" type="primary">cas6</name>
    <name evidence="2" type="ORF">G4Y79_12520</name>
</gene>
<sequence length="281" mass="31375">MASDDLIAAVFVLKYKERFHSGGKYMGRAAHKLGLGLLGEVAPELAQRLHDTNAMLPLTVSDLFQSDAQHHWLRMTGLNAEVVSAIETAANQPGLAVDDWTVAAAMTRMHDWSGVSSITDLLREGWQNQREIRLHFETATAIKSKGLYRPLPDPTLIFKSLFERWKALVAAELPYRPSTEAWDLFLLYGVSVRDYQTRLVQVPMKQAMIPAFCGDVSYGVEPPTRALKRLAEQDALAAEVVAHYDDLCCLLNLLTDFGFYSGVGIKTAQGMGMMRRYHETT</sequence>